<evidence type="ECO:0000256" key="1">
    <source>
        <dbReference type="ARBA" id="ARBA00009179"/>
    </source>
</evidence>
<accession>A0A0G1DH10</accession>
<dbReference type="AlphaFoldDB" id="A0A0G1DH10"/>
<dbReference type="SMART" id="SM00228">
    <property type="entry name" value="PDZ"/>
    <property type="match status" value="1"/>
</dbReference>
<dbReference type="InterPro" id="IPR029045">
    <property type="entry name" value="ClpP/crotonase-like_dom_sf"/>
</dbReference>
<dbReference type="Gene3D" id="3.90.226.10">
    <property type="entry name" value="2-enoyl-CoA Hydratase, Chain A, domain 1"/>
    <property type="match status" value="1"/>
</dbReference>
<organism evidence="7 8">
    <name type="scientific">Candidatus Woesebacteria bacterium GW2011_GWB1_43_14</name>
    <dbReference type="NCBI Taxonomy" id="1618578"/>
    <lineage>
        <taxon>Bacteria</taxon>
        <taxon>Candidatus Woeseibacteriota</taxon>
    </lineage>
</organism>
<dbReference type="InterPro" id="IPR004447">
    <property type="entry name" value="Peptidase_S41A"/>
</dbReference>
<dbReference type="Gene3D" id="3.30.750.44">
    <property type="match status" value="1"/>
</dbReference>
<evidence type="ECO:0000256" key="3">
    <source>
        <dbReference type="ARBA" id="ARBA00022801"/>
    </source>
</evidence>
<dbReference type="Pfam" id="PF17820">
    <property type="entry name" value="PDZ_6"/>
    <property type="match status" value="1"/>
</dbReference>
<dbReference type="InterPro" id="IPR055210">
    <property type="entry name" value="CtpA/B_N"/>
</dbReference>
<keyword evidence="4 5" id="KW-0720">Serine protease</keyword>
<dbReference type="SUPFAM" id="SSF52096">
    <property type="entry name" value="ClpP/crotonase"/>
    <property type="match status" value="1"/>
</dbReference>
<dbReference type="GO" id="GO:0030288">
    <property type="term" value="C:outer membrane-bounded periplasmic space"/>
    <property type="evidence" value="ECO:0007669"/>
    <property type="project" value="TreeGrafter"/>
</dbReference>
<evidence type="ECO:0000256" key="5">
    <source>
        <dbReference type="RuleBase" id="RU004404"/>
    </source>
</evidence>
<dbReference type="InterPro" id="IPR036034">
    <property type="entry name" value="PDZ_sf"/>
</dbReference>
<evidence type="ECO:0000259" key="6">
    <source>
        <dbReference type="PROSITE" id="PS50106"/>
    </source>
</evidence>
<dbReference type="GO" id="GO:0004175">
    <property type="term" value="F:endopeptidase activity"/>
    <property type="evidence" value="ECO:0007669"/>
    <property type="project" value="TreeGrafter"/>
</dbReference>
<dbReference type="PANTHER" id="PTHR32060">
    <property type="entry name" value="TAIL-SPECIFIC PROTEASE"/>
    <property type="match status" value="1"/>
</dbReference>
<dbReference type="SUPFAM" id="SSF50156">
    <property type="entry name" value="PDZ domain-like"/>
    <property type="match status" value="1"/>
</dbReference>
<gene>
    <name evidence="7" type="ORF">UV74_C0013G0111</name>
</gene>
<dbReference type="Pfam" id="PF22694">
    <property type="entry name" value="CtpB_N-like"/>
    <property type="match status" value="1"/>
</dbReference>
<dbReference type="STRING" id="1618578.UV74_C0013G0111"/>
<evidence type="ECO:0000256" key="4">
    <source>
        <dbReference type="ARBA" id="ARBA00022825"/>
    </source>
</evidence>
<dbReference type="CDD" id="cd07560">
    <property type="entry name" value="Peptidase_S41_CPP"/>
    <property type="match status" value="1"/>
</dbReference>
<evidence type="ECO:0000313" key="8">
    <source>
        <dbReference type="Proteomes" id="UP000034090"/>
    </source>
</evidence>
<dbReference type="NCBIfam" id="TIGR00225">
    <property type="entry name" value="prc"/>
    <property type="match status" value="1"/>
</dbReference>
<comment type="similarity">
    <text evidence="1 5">Belongs to the peptidase S41A family.</text>
</comment>
<dbReference type="PATRIC" id="fig|1618578.3.peg.455"/>
<dbReference type="Pfam" id="PF03572">
    <property type="entry name" value="Peptidase_S41"/>
    <property type="match status" value="1"/>
</dbReference>
<evidence type="ECO:0000313" key="7">
    <source>
        <dbReference type="EMBL" id="KKS96989.1"/>
    </source>
</evidence>
<dbReference type="PROSITE" id="PS50106">
    <property type="entry name" value="PDZ"/>
    <property type="match status" value="1"/>
</dbReference>
<feature type="domain" description="PDZ" evidence="6">
    <location>
        <begin position="103"/>
        <end position="176"/>
    </location>
</feature>
<keyword evidence="3 5" id="KW-0378">Hydrolase</keyword>
<dbReference type="InterPro" id="IPR005151">
    <property type="entry name" value="Tail-specific_protease"/>
</dbReference>
<dbReference type="Gene3D" id="2.30.42.10">
    <property type="match status" value="1"/>
</dbReference>
<dbReference type="PANTHER" id="PTHR32060:SF30">
    <property type="entry name" value="CARBOXY-TERMINAL PROCESSING PROTEASE CTPA"/>
    <property type="match status" value="1"/>
</dbReference>
<dbReference type="Proteomes" id="UP000034090">
    <property type="component" value="Unassembled WGS sequence"/>
</dbReference>
<keyword evidence="2 5" id="KW-0645">Protease</keyword>
<dbReference type="InterPro" id="IPR001478">
    <property type="entry name" value="PDZ"/>
</dbReference>
<dbReference type="GO" id="GO:0007165">
    <property type="term" value="P:signal transduction"/>
    <property type="evidence" value="ECO:0007669"/>
    <property type="project" value="TreeGrafter"/>
</dbReference>
<dbReference type="GO" id="GO:0008236">
    <property type="term" value="F:serine-type peptidase activity"/>
    <property type="evidence" value="ECO:0007669"/>
    <property type="project" value="UniProtKB-KW"/>
</dbReference>
<protein>
    <submittedName>
        <fullName evidence="7">Carboxyl-terminal protease</fullName>
    </submittedName>
</protein>
<dbReference type="CDD" id="cd06782">
    <property type="entry name" value="cpPDZ_CPP-like"/>
    <property type="match status" value="1"/>
</dbReference>
<dbReference type="InterPro" id="IPR041489">
    <property type="entry name" value="PDZ_6"/>
</dbReference>
<dbReference type="GO" id="GO:0006508">
    <property type="term" value="P:proteolysis"/>
    <property type="evidence" value="ECO:0007669"/>
    <property type="project" value="UniProtKB-KW"/>
</dbReference>
<reference evidence="7 8" key="1">
    <citation type="journal article" date="2015" name="Nature">
        <title>rRNA introns, odd ribosomes, and small enigmatic genomes across a large radiation of phyla.</title>
        <authorList>
            <person name="Brown C.T."/>
            <person name="Hug L.A."/>
            <person name="Thomas B.C."/>
            <person name="Sharon I."/>
            <person name="Castelle C.J."/>
            <person name="Singh A."/>
            <person name="Wilkins M.J."/>
            <person name="Williams K.H."/>
            <person name="Banfield J.F."/>
        </authorList>
    </citation>
    <scope>NUCLEOTIDE SEQUENCE [LARGE SCALE GENOMIC DNA]</scope>
</reference>
<sequence>MIPKLTLPKVRKLIVVLTSWTFFFLLGYSIAASSVPKITINRESPKNRDLDFSLFWNIWDTLDANYYDNSQLDEANMIYGAIKGMVAAVGDPYTVFLTPRENEVTQEDLSGNFEGVGIQIGFRGQQLAVISPLPGTPAEEAGIKAGDYIVGIKDEEKDIERGTTGITLPEAVQLIRGRAGTKVNLTLLRGGSDEPIIVDVVRKSIDVPSVSLAFVGETKDIAHLRVMKFGAETKAEWDKAVLEILLHNNLSGVILDLRGNPGGYLQGAVDLSGDFMDVNELVVIEDRGNAHTEELRANGPGRLKGEKLVILADGGSASASEILAGALRENLGTDIIGMTTFGKGTIQEPMYLDSGAGLHVTIAKWLTPKGNWVNDQGLLPDVEIEDDFDTPEDEQLAKAIDYLITN</sequence>
<dbReference type="SMART" id="SM00245">
    <property type="entry name" value="TSPc"/>
    <property type="match status" value="1"/>
</dbReference>
<name>A0A0G1DH10_9BACT</name>
<dbReference type="EMBL" id="LCFQ01000013">
    <property type="protein sequence ID" value="KKS96989.1"/>
    <property type="molecule type" value="Genomic_DNA"/>
</dbReference>
<evidence type="ECO:0000256" key="2">
    <source>
        <dbReference type="ARBA" id="ARBA00022670"/>
    </source>
</evidence>
<comment type="caution">
    <text evidence="7">The sequence shown here is derived from an EMBL/GenBank/DDBJ whole genome shotgun (WGS) entry which is preliminary data.</text>
</comment>
<proteinExistence type="inferred from homology"/>